<keyword evidence="3" id="KW-1185">Reference proteome</keyword>
<dbReference type="Proteomes" id="UP001168990">
    <property type="component" value="Unassembled WGS sequence"/>
</dbReference>
<evidence type="ECO:0000313" key="3">
    <source>
        <dbReference type="Proteomes" id="UP001168990"/>
    </source>
</evidence>
<feature type="chain" id="PRO_5041243958" evidence="1">
    <location>
        <begin position="21"/>
        <end position="162"/>
    </location>
</feature>
<reference evidence="2" key="1">
    <citation type="journal article" date="2023" name="bioRxiv">
        <title>Scaffold-level genome assemblies of two parasitoid biocontrol wasps reveal the parthenogenesis mechanism and an associated novel virus.</title>
        <authorList>
            <person name="Inwood S."/>
            <person name="Skelly J."/>
            <person name="Guhlin J."/>
            <person name="Harrop T."/>
            <person name="Goldson S."/>
            <person name="Dearden P."/>
        </authorList>
    </citation>
    <scope>NUCLEOTIDE SEQUENCE</scope>
    <source>
        <strain evidence="2">Irish</strain>
        <tissue evidence="2">Whole body</tissue>
    </source>
</reference>
<evidence type="ECO:0000256" key="1">
    <source>
        <dbReference type="SAM" id="SignalP"/>
    </source>
</evidence>
<dbReference type="AlphaFoldDB" id="A0AA39KQ03"/>
<feature type="signal peptide" evidence="1">
    <location>
        <begin position="1"/>
        <end position="20"/>
    </location>
</feature>
<comment type="caution">
    <text evidence="2">The sequence shown here is derived from an EMBL/GenBank/DDBJ whole genome shotgun (WGS) entry which is preliminary data.</text>
</comment>
<evidence type="ECO:0000313" key="2">
    <source>
        <dbReference type="EMBL" id="KAK0169643.1"/>
    </source>
</evidence>
<gene>
    <name evidence="2" type="ORF">PV328_011769</name>
</gene>
<protein>
    <submittedName>
        <fullName evidence="2">Uncharacterized protein</fullName>
    </submittedName>
</protein>
<dbReference type="EMBL" id="JAQQBS010000031">
    <property type="protein sequence ID" value="KAK0169643.1"/>
    <property type="molecule type" value="Genomic_DNA"/>
</dbReference>
<name>A0AA39KQ03_9HYME</name>
<reference evidence="2" key="2">
    <citation type="submission" date="2023-03" db="EMBL/GenBank/DDBJ databases">
        <authorList>
            <person name="Inwood S.N."/>
            <person name="Skelly J.G."/>
            <person name="Guhlin J."/>
            <person name="Harrop T.W.R."/>
            <person name="Goldson S.G."/>
            <person name="Dearden P.K."/>
        </authorList>
    </citation>
    <scope>NUCLEOTIDE SEQUENCE</scope>
    <source>
        <strain evidence="2">Irish</strain>
        <tissue evidence="2">Whole body</tissue>
    </source>
</reference>
<keyword evidence="1" id="KW-0732">Signal</keyword>
<accession>A0AA39KQ03</accession>
<organism evidence="2 3">
    <name type="scientific">Microctonus aethiopoides</name>
    <dbReference type="NCBI Taxonomy" id="144406"/>
    <lineage>
        <taxon>Eukaryota</taxon>
        <taxon>Metazoa</taxon>
        <taxon>Ecdysozoa</taxon>
        <taxon>Arthropoda</taxon>
        <taxon>Hexapoda</taxon>
        <taxon>Insecta</taxon>
        <taxon>Pterygota</taxon>
        <taxon>Neoptera</taxon>
        <taxon>Endopterygota</taxon>
        <taxon>Hymenoptera</taxon>
        <taxon>Apocrita</taxon>
        <taxon>Ichneumonoidea</taxon>
        <taxon>Braconidae</taxon>
        <taxon>Euphorinae</taxon>
        <taxon>Microctonus</taxon>
    </lineage>
</organism>
<proteinExistence type="predicted"/>
<sequence>MNVNLLNVIQLLLMTFQTMNIPQTSINNDDLRLKNSIENILLNAINESAGVELIEDTLHFEEPYKDTEMEIIEDNECTSAIQESKARDDACSVDEESVNYDYKSRALEYWRSGNNQEKFRKVQSIRQLRRWAHQLNQDGTHKEKIARICSSTLENSKTAVDA</sequence>